<dbReference type="RefSeq" id="WP_098038540.1">
    <property type="nucleotide sequence ID" value="NZ_CWGJ01000015.1"/>
</dbReference>
<accession>A0A0H5DPZ1</accession>
<reference evidence="4" key="1">
    <citation type="submission" date="2015-06" db="EMBL/GenBank/DDBJ databases">
        <authorList>
            <person name="Bertelli C."/>
        </authorList>
    </citation>
    <scope>NUCLEOTIDE SEQUENCE [LARGE SCALE GENOMIC DNA]</scope>
    <source>
        <strain evidence="4">CRIB-30</strain>
    </source>
</reference>
<evidence type="ECO:0000256" key="2">
    <source>
        <dbReference type="SAM" id="SignalP"/>
    </source>
</evidence>
<gene>
    <name evidence="3" type="ORF">ELAC_1342</name>
</gene>
<proteinExistence type="predicted"/>
<evidence type="ECO:0000256" key="1">
    <source>
        <dbReference type="SAM" id="MobiDB-lite"/>
    </source>
</evidence>
<keyword evidence="2" id="KW-0732">Signal</keyword>
<feature type="signal peptide" evidence="2">
    <location>
        <begin position="1"/>
        <end position="25"/>
    </location>
</feature>
<dbReference type="AlphaFoldDB" id="A0A0H5DPZ1"/>
<keyword evidence="4" id="KW-1185">Reference proteome</keyword>
<evidence type="ECO:0000313" key="4">
    <source>
        <dbReference type="Proteomes" id="UP000220251"/>
    </source>
</evidence>
<dbReference type="EMBL" id="CWGJ01000015">
    <property type="protein sequence ID" value="CRX38681.1"/>
    <property type="molecule type" value="Genomic_DNA"/>
</dbReference>
<dbReference type="Proteomes" id="UP000220251">
    <property type="component" value="Unassembled WGS sequence"/>
</dbReference>
<feature type="chain" id="PRO_5005217785" evidence="2">
    <location>
        <begin position="26"/>
        <end position="191"/>
    </location>
</feature>
<dbReference type="PROSITE" id="PS51257">
    <property type="entry name" value="PROKAR_LIPOPROTEIN"/>
    <property type="match status" value="1"/>
</dbReference>
<evidence type="ECO:0000313" key="3">
    <source>
        <dbReference type="EMBL" id="CRX38681.1"/>
    </source>
</evidence>
<feature type="region of interest" description="Disordered" evidence="1">
    <location>
        <begin position="75"/>
        <end position="173"/>
    </location>
</feature>
<organism evidence="3 4">
    <name type="scientific">Estrella lausannensis</name>
    <dbReference type="NCBI Taxonomy" id="483423"/>
    <lineage>
        <taxon>Bacteria</taxon>
        <taxon>Pseudomonadati</taxon>
        <taxon>Chlamydiota</taxon>
        <taxon>Chlamydiia</taxon>
        <taxon>Parachlamydiales</taxon>
        <taxon>Candidatus Criblamydiaceae</taxon>
        <taxon>Estrella</taxon>
    </lineage>
</organism>
<feature type="compositionally biased region" description="Low complexity" evidence="1">
    <location>
        <begin position="108"/>
        <end position="120"/>
    </location>
</feature>
<feature type="compositionally biased region" description="Acidic residues" evidence="1">
    <location>
        <begin position="164"/>
        <end position="173"/>
    </location>
</feature>
<protein>
    <submittedName>
        <fullName evidence="3">Putative secreted protein</fullName>
    </submittedName>
</protein>
<name>A0A0H5DPZ1_9BACT</name>
<feature type="compositionally biased region" description="Basic and acidic residues" evidence="1">
    <location>
        <begin position="142"/>
        <end position="153"/>
    </location>
</feature>
<sequence length="191" mass="21441">MKNYKLAALSLISSTLFLTSCSSSSCYNPCNWKPFWKKSCHPVCYEETTCYEEPACNPEPVCCPAPSCNSSPYPDTSIEDVPTPRYLRQEPINSKDVPYYEDTYPDHQAPSPASSQTPASEGQPASGKVTPTAPSQQAPVKENLDKVKQEHQKVLSRYKKTQQDDDPISAEDTEYFDRIVQRVMSKDKQSN</sequence>